<dbReference type="VEuPathDB" id="MicrosporidiaDB:CWI36_0496p0010"/>
<proteinExistence type="predicted"/>
<dbReference type="Proteomes" id="UP000293045">
    <property type="component" value="Unassembled WGS sequence"/>
</dbReference>
<protein>
    <submittedName>
        <fullName evidence="1">Uncharacterized protein</fullName>
    </submittedName>
</protein>
<sequence length="436" mass="51128">MNPFIVNLRNCRIGVVAEFGAHLLQVDMIKRLAGCETITVRSLYSNPVTFRFKTRLFFVANNLPKFASTVDYALERRIKYIYFAKNLSIKANVKNEIDLSKATIYNAIGLGLLQLILKDPLDKDPKMPVTFQRYASYAFGELRAFAKFLEIVIKEDTEGYITFFQVYCLFNELDGTHTPKEFSGKQEYSAKYNEFKAFVKAKFNVEECLTLEYLDLDLTNLHTFLNDIIYNVVSKSGLPVTDFILKSNKIFNYNEKLTFQEIAEYGIPIIDYYLYMKFRRDDIKIIIDPNLPSYKESDISRMINIEIERFSKSDQQRLHSGIAGSRLFNIFRSNIPKNLNTCSEDLINIYNVINEVADNGPFYEMHPFFMPIELANISLCKNLYNLIVKLYSKEKIEYFKKCKQLYEIKGYDARYSQYLKWDKDIFNKFKSKIIRQ</sequence>
<gene>
    <name evidence="1" type="ORF">CWI39_1484p0010</name>
</gene>
<dbReference type="AlphaFoldDB" id="A0A4Q9L2L8"/>
<accession>A0A4Q9L2L8</accession>
<comment type="caution">
    <text evidence="1">The sequence shown here is derived from an EMBL/GenBank/DDBJ whole genome shotgun (WGS) entry which is preliminary data.</text>
</comment>
<dbReference type="Gene3D" id="3.40.50.300">
    <property type="entry name" value="P-loop containing nucleotide triphosphate hydrolases"/>
    <property type="match status" value="1"/>
</dbReference>
<dbReference type="EMBL" id="PIXR01001484">
    <property type="protein sequence ID" value="TBU01101.1"/>
    <property type="molecule type" value="Genomic_DNA"/>
</dbReference>
<dbReference type="InterPro" id="IPR027417">
    <property type="entry name" value="P-loop_NTPase"/>
</dbReference>
<name>A0A4Q9L2L8_9MICR</name>
<evidence type="ECO:0000313" key="1">
    <source>
        <dbReference type="EMBL" id="TBU01101.1"/>
    </source>
</evidence>
<reference evidence="1 2" key="1">
    <citation type="submission" date="2017-12" db="EMBL/GenBank/DDBJ databases">
        <authorList>
            <person name="Pombert J.-F."/>
            <person name="Haag K.L."/>
            <person name="Ebert D."/>
        </authorList>
    </citation>
    <scope>NUCLEOTIDE SEQUENCE [LARGE SCALE GENOMIC DNA]</scope>
    <source>
        <strain evidence="1">IL-BN-2</strain>
    </source>
</reference>
<dbReference type="VEuPathDB" id="MicrosporidiaDB:CWI36_0041p0020"/>
<evidence type="ECO:0000313" key="2">
    <source>
        <dbReference type="Proteomes" id="UP000293045"/>
    </source>
</evidence>
<dbReference type="VEuPathDB" id="MicrosporidiaDB:CWI39_1484p0010"/>
<organism evidence="1 2">
    <name type="scientific">Hamiltosporidium magnivora</name>
    <dbReference type="NCBI Taxonomy" id="148818"/>
    <lineage>
        <taxon>Eukaryota</taxon>
        <taxon>Fungi</taxon>
        <taxon>Fungi incertae sedis</taxon>
        <taxon>Microsporidia</taxon>
        <taxon>Dubosqiidae</taxon>
        <taxon>Hamiltosporidium</taxon>
    </lineage>
</organism>